<comment type="caution">
    <text evidence="7">The sequence shown here is derived from an EMBL/GenBank/DDBJ whole genome shotgun (WGS) entry which is preliminary data.</text>
</comment>
<keyword evidence="3 4" id="KW-0326">Glycosidase</keyword>
<dbReference type="EMBL" id="CABITT030000008">
    <property type="protein sequence ID" value="VVB14178.1"/>
    <property type="molecule type" value="Genomic_DNA"/>
</dbReference>
<dbReference type="InterPro" id="IPR013148">
    <property type="entry name" value="Glyco_hydro_32_N"/>
</dbReference>
<dbReference type="Pfam" id="PF00251">
    <property type="entry name" value="Glyco_hydro_32N"/>
    <property type="match status" value="1"/>
</dbReference>
<dbReference type="AlphaFoldDB" id="A0A565CKB8"/>
<reference evidence="7" key="1">
    <citation type="submission" date="2019-07" db="EMBL/GenBank/DDBJ databases">
        <authorList>
            <person name="Dittberner H."/>
        </authorList>
    </citation>
    <scope>NUCLEOTIDE SEQUENCE [LARGE SCALE GENOMIC DNA]</scope>
</reference>
<sequence length="247" mass="27197">MGMERDSNEDDIVKGWAGIMSLPRTIWLERSGKKLMQWPVEEINNLRAKNVSLESKLLEGGSMLEISGISASQADIELAFHLPDLENDLEVLDLDEADEASLIAGYSASVRGVYGPFGLLAVASNDLSEHTAIFFRVIRRENGYAVLMCGDESKSSLRDNIEKASLGTLLDIDPRHEKISLRCLIDHSVIESYGGGGKSVITSRVYPKIAIGEEARLYVFNHGTKGVIMSSLEAWSMRKAHINSNTI</sequence>
<evidence type="ECO:0000256" key="3">
    <source>
        <dbReference type="ARBA" id="ARBA00023295"/>
    </source>
</evidence>
<dbReference type="SMART" id="SM00640">
    <property type="entry name" value="Glyco_32"/>
    <property type="match status" value="1"/>
</dbReference>
<evidence type="ECO:0000313" key="7">
    <source>
        <dbReference type="EMBL" id="VVB14178.1"/>
    </source>
</evidence>
<dbReference type="InterPro" id="IPR023296">
    <property type="entry name" value="Glyco_hydro_beta-prop_sf"/>
</dbReference>
<evidence type="ECO:0000313" key="8">
    <source>
        <dbReference type="Proteomes" id="UP000489600"/>
    </source>
</evidence>
<dbReference type="PANTHER" id="PTHR31953">
    <property type="entry name" value="BETA-FRUCTOFURANOSIDASE, INSOLUBLE ISOENZYME CWINV1-RELATED"/>
    <property type="match status" value="1"/>
</dbReference>
<dbReference type="Gene3D" id="2.60.120.560">
    <property type="entry name" value="Exo-inulinase, domain 1"/>
    <property type="match status" value="1"/>
</dbReference>
<dbReference type="InterPro" id="IPR001362">
    <property type="entry name" value="Glyco_hydro_32"/>
</dbReference>
<dbReference type="Pfam" id="PF08244">
    <property type="entry name" value="Glyco_hydro_32C"/>
    <property type="match status" value="1"/>
</dbReference>
<dbReference type="FunFam" id="2.60.120.560:FF:000002">
    <property type="entry name" value="Beta-fructofuranosidase, insoluble isoenzyme CWINV1"/>
    <property type="match status" value="1"/>
</dbReference>
<dbReference type="Proteomes" id="UP000489600">
    <property type="component" value="Unassembled WGS sequence"/>
</dbReference>
<dbReference type="SUPFAM" id="SSF49899">
    <property type="entry name" value="Concanavalin A-like lectins/glucanases"/>
    <property type="match status" value="1"/>
</dbReference>
<dbReference type="GO" id="GO:0005975">
    <property type="term" value="P:carbohydrate metabolic process"/>
    <property type="evidence" value="ECO:0007669"/>
    <property type="project" value="InterPro"/>
</dbReference>
<dbReference type="InterPro" id="IPR013320">
    <property type="entry name" value="ConA-like_dom_sf"/>
</dbReference>
<dbReference type="GO" id="GO:0004553">
    <property type="term" value="F:hydrolase activity, hydrolyzing O-glycosyl compounds"/>
    <property type="evidence" value="ECO:0007669"/>
    <property type="project" value="InterPro"/>
</dbReference>
<evidence type="ECO:0000256" key="2">
    <source>
        <dbReference type="ARBA" id="ARBA00022801"/>
    </source>
</evidence>
<gene>
    <name evidence="7" type="ORF">ANE_LOCUS24622</name>
</gene>
<name>A0A565CKB8_9BRAS</name>
<dbReference type="Gene3D" id="2.115.10.20">
    <property type="entry name" value="Glycosyl hydrolase domain, family 43"/>
    <property type="match status" value="1"/>
</dbReference>
<evidence type="ECO:0000259" key="6">
    <source>
        <dbReference type="Pfam" id="PF08244"/>
    </source>
</evidence>
<keyword evidence="8" id="KW-1185">Reference proteome</keyword>
<protein>
    <recommendedName>
        <fullName evidence="9">Glycosyl hydrolase family 32 C-terminal domain-containing protein</fullName>
    </recommendedName>
</protein>
<evidence type="ECO:0008006" key="9">
    <source>
        <dbReference type="Google" id="ProtNLM"/>
    </source>
</evidence>
<evidence type="ECO:0000259" key="5">
    <source>
        <dbReference type="Pfam" id="PF00251"/>
    </source>
</evidence>
<dbReference type="InterPro" id="IPR050551">
    <property type="entry name" value="Fructan_Metab_Enzymes"/>
</dbReference>
<dbReference type="OrthoDB" id="1930580at2759"/>
<evidence type="ECO:0000256" key="4">
    <source>
        <dbReference type="RuleBase" id="RU362110"/>
    </source>
</evidence>
<organism evidence="7 8">
    <name type="scientific">Arabis nemorensis</name>
    <dbReference type="NCBI Taxonomy" id="586526"/>
    <lineage>
        <taxon>Eukaryota</taxon>
        <taxon>Viridiplantae</taxon>
        <taxon>Streptophyta</taxon>
        <taxon>Embryophyta</taxon>
        <taxon>Tracheophyta</taxon>
        <taxon>Spermatophyta</taxon>
        <taxon>Magnoliopsida</taxon>
        <taxon>eudicotyledons</taxon>
        <taxon>Gunneridae</taxon>
        <taxon>Pentapetalae</taxon>
        <taxon>rosids</taxon>
        <taxon>malvids</taxon>
        <taxon>Brassicales</taxon>
        <taxon>Brassicaceae</taxon>
        <taxon>Arabideae</taxon>
        <taxon>Arabis</taxon>
    </lineage>
</organism>
<keyword evidence="2 4" id="KW-0378">Hydrolase</keyword>
<comment type="similarity">
    <text evidence="1 4">Belongs to the glycosyl hydrolase 32 family.</text>
</comment>
<evidence type="ECO:0000256" key="1">
    <source>
        <dbReference type="ARBA" id="ARBA00009902"/>
    </source>
</evidence>
<proteinExistence type="inferred from homology"/>
<dbReference type="InterPro" id="IPR013189">
    <property type="entry name" value="Glyco_hydro_32_C"/>
</dbReference>
<feature type="domain" description="Glycosyl hydrolase family 32 C-terminal" evidence="6">
    <location>
        <begin position="46"/>
        <end position="236"/>
    </location>
</feature>
<accession>A0A565CKB8</accession>
<feature type="domain" description="Glycosyl hydrolase family 32 N-terminal" evidence="5">
    <location>
        <begin position="5"/>
        <end position="39"/>
    </location>
</feature>